<evidence type="ECO:0000256" key="1">
    <source>
        <dbReference type="ARBA" id="ARBA00001974"/>
    </source>
</evidence>
<dbReference type="SUPFAM" id="SSF55424">
    <property type="entry name" value="FAD/NAD-linked reductases, dimerisation (C-terminal) domain"/>
    <property type="match status" value="1"/>
</dbReference>
<dbReference type="InterPro" id="IPR050446">
    <property type="entry name" value="FAD-oxidoreductase/Apoptosis"/>
</dbReference>
<keyword evidence="3" id="KW-0274">FAD</keyword>
<evidence type="ECO:0000313" key="8">
    <source>
        <dbReference type="Proteomes" id="UP000236745"/>
    </source>
</evidence>
<evidence type="ECO:0000259" key="6">
    <source>
        <dbReference type="Pfam" id="PF14759"/>
    </source>
</evidence>
<dbReference type="InterPro" id="IPR036188">
    <property type="entry name" value="FAD/NAD-bd_sf"/>
</dbReference>
<gene>
    <name evidence="7" type="ORF">SAMN05444390_10947</name>
</gene>
<dbReference type="InterPro" id="IPR028202">
    <property type="entry name" value="Reductase_C"/>
</dbReference>
<keyword evidence="4" id="KW-0560">Oxidoreductase</keyword>
<dbReference type="GO" id="GO:0016651">
    <property type="term" value="F:oxidoreductase activity, acting on NAD(P)H"/>
    <property type="evidence" value="ECO:0007669"/>
    <property type="project" value="TreeGrafter"/>
</dbReference>
<reference evidence="7 8" key="1">
    <citation type="submission" date="2016-10" db="EMBL/GenBank/DDBJ databases">
        <authorList>
            <person name="de Groot N.N."/>
        </authorList>
    </citation>
    <scope>NUCLEOTIDE SEQUENCE [LARGE SCALE GENOMIC DNA]</scope>
    <source>
        <strain evidence="7 8">DSM 22012</strain>
    </source>
</reference>
<dbReference type="Gene3D" id="3.30.390.30">
    <property type="match status" value="1"/>
</dbReference>
<keyword evidence="7" id="KW-0223">Dioxygenase</keyword>
<dbReference type="Pfam" id="PF14759">
    <property type="entry name" value="Reductase_C"/>
    <property type="match status" value="1"/>
</dbReference>
<dbReference type="Gene3D" id="3.50.50.60">
    <property type="entry name" value="FAD/NAD(P)-binding domain"/>
    <property type="match status" value="2"/>
</dbReference>
<dbReference type="Pfam" id="PF07992">
    <property type="entry name" value="Pyr_redox_2"/>
    <property type="match status" value="1"/>
</dbReference>
<evidence type="ECO:0000256" key="3">
    <source>
        <dbReference type="ARBA" id="ARBA00022827"/>
    </source>
</evidence>
<dbReference type="InterPro" id="IPR023753">
    <property type="entry name" value="FAD/NAD-binding_dom"/>
</dbReference>
<accession>A0A1H6DSG1</accession>
<dbReference type="PANTHER" id="PTHR43557">
    <property type="entry name" value="APOPTOSIS-INDUCING FACTOR 1"/>
    <property type="match status" value="1"/>
</dbReference>
<dbReference type="InterPro" id="IPR016156">
    <property type="entry name" value="FAD/NAD-linked_Rdtase_dimer_sf"/>
</dbReference>
<protein>
    <submittedName>
        <fullName evidence="7">3-phenylpropionate/trans-cinnamate dioxygenase ferredoxin reductase subunit</fullName>
    </submittedName>
</protein>
<evidence type="ECO:0000259" key="5">
    <source>
        <dbReference type="Pfam" id="PF07992"/>
    </source>
</evidence>
<dbReference type="GO" id="GO:0051213">
    <property type="term" value="F:dioxygenase activity"/>
    <property type="evidence" value="ECO:0007669"/>
    <property type="project" value="UniProtKB-KW"/>
</dbReference>
<feature type="domain" description="Reductase C-terminal" evidence="6">
    <location>
        <begin position="318"/>
        <end position="400"/>
    </location>
</feature>
<dbReference type="RefSeq" id="WP_104005851.1">
    <property type="nucleotide sequence ID" value="NZ_FNVQ01000009.1"/>
</dbReference>
<dbReference type="SUPFAM" id="SSF51905">
    <property type="entry name" value="FAD/NAD(P)-binding domain"/>
    <property type="match status" value="1"/>
</dbReference>
<evidence type="ECO:0000313" key="7">
    <source>
        <dbReference type="EMBL" id="SEG88241.1"/>
    </source>
</evidence>
<evidence type="ECO:0000256" key="2">
    <source>
        <dbReference type="ARBA" id="ARBA00022630"/>
    </source>
</evidence>
<dbReference type="PANTHER" id="PTHR43557:SF2">
    <property type="entry name" value="RIESKE DOMAIN-CONTAINING PROTEIN-RELATED"/>
    <property type="match status" value="1"/>
</dbReference>
<keyword evidence="2" id="KW-0285">Flavoprotein</keyword>
<dbReference type="Proteomes" id="UP000236745">
    <property type="component" value="Unassembled WGS sequence"/>
</dbReference>
<dbReference type="GO" id="GO:0005737">
    <property type="term" value="C:cytoplasm"/>
    <property type="evidence" value="ECO:0007669"/>
    <property type="project" value="TreeGrafter"/>
</dbReference>
<organism evidence="7 8">
    <name type="scientific">Marinobacterium lutimaris</name>
    <dbReference type="NCBI Taxonomy" id="568106"/>
    <lineage>
        <taxon>Bacteria</taxon>
        <taxon>Pseudomonadati</taxon>
        <taxon>Pseudomonadota</taxon>
        <taxon>Gammaproteobacteria</taxon>
        <taxon>Oceanospirillales</taxon>
        <taxon>Oceanospirillaceae</taxon>
        <taxon>Marinobacterium</taxon>
    </lineage>
</organism>
<keyword evidence="8" id="KW-1185">Reference proteome</keyword>
<comment type="cofactor">
    <cofactor evidence="1">
        <name>FAD</name>
        <dbReference type="ChEBI" id="CHEBI:57692"/>
    </cofactor>
</comment>
<dbReference type="EMBL" id="FNVQ01000009">
    <property type="protein sequence ID" value="SEG88241.1"/>
    <property type="molecule type" value="Genomic_DNA"/>
</dbReference>
<name>A0A1H6DSG1_9GAMM</name>
<dbReference type="PRINTS" id="PR00368">
    <property type="entry name" value="FADPNR"/>
</dbReference>
<proteinExistence type="predicted"/>
<feature type="domain" description="FAD/NAD(P)-binding" evidence="5">
    <location>
        <begin position="3"/>
        <end position="299"/>
    </location>
</feature>
<dbReference type="AlphaFoldDB" id="A0A1H6DSG1"/>
<dbReference type="PRINTS" id="PR00411">
    <property type="entry name" value="PNDRDTASEI"/>
</dbReference>
<dbReference type="OrthoDB" id="9800607at2"/>
<evidence type="ECO:0000256" key="4">
    <source>
        <dbReference type="ARBA" id="ARBA00023002"/>
    </source>
</evidence>
<sequence length="404" mass="44345">MQTVVMIGAGQASLACAAKLRSKGFDGEIIIIGDEPNLPYQRPPLSKAYLLGKVENERLLLRPQAWYEKEKIELLTSNKVERIDRSNKNIELSDGRLQKYDALVIATGSAARNLPLSMTRSISGIHTIRDLADIERLRPELDVAKNMVVIGGGYIGLEMAAVAKGLGLEVNVIEVAPNILGRVASKETADYILKLHQDQGVQFHVGEQIKELTGEEKIQSVVLENGKEIRADIVVAGIGAMPRVELAEQADLEIANGILVNELGQTSDSDIYAIGDCACYRLQNGDIRLESVGNAIDTGELVACNILGETVSYEPKPWFWSDQFDMKLQIAGRISTQDCVTVRDVEGEGRSHWYHRDGQLVAVDALNAPRAYLIGRKMVLNGLSPTGEQLANRQKSLKEIFESL</sequence>